<protein>
    <submittedName>
        <fullName evidence="1">Uncharacterized protein</fullName>
    </submittedName>
</protein>
<organism evidence="1 2">
    <name type="scientific">Terriglobus roseus</name>
    <dbReference type="NCBI Taxonomy" id="392734"/>
    <lineage>
        <taxon>Bacteria</taxon>
        <taxon>Pseudomonadati</taxon>
        <taxon>Acidobacteriota</taxon>
        <taxon>Terriglobia</taxon>
        <taxon>Terriglobales</taxon>
        <taxon>Acidobacteriaceae</taxon>
        <taxon>Terriglobus</taxon>
    </lineage>
</organism>
<dbReference type="AlphaFoldDB" id="A0A1G7FXG8"/>
<dbReference type="EMBL" id="LT629690">
    <property type="protein sequence ID" value="SDE80593.1"/>
    <property type="molecule type" value="Genomic_DNA"/>
</dbReference>
<keyword evidence="2" id="KW-1185">Reference proteome</keyword>
<gene>
    <name evidence="1" type="ORF">SAMN05444167_0485</name>
</gene>
<evidence type="ECO:0000313" key="2">
    <source>
        <dbReference type="Proteomes" id="UP000182427"/>
    </source>
</evidence>
<evidence type="ECO:0000313" key="1">
    <source>
        <dbReference type="EMBL" id="SDE80593.1"/>
    </source>
</evidence>
<proteinExistence type="predicted"/>
<reference evidence="1 2" key="1">
    <citation type="submission" date="2016-10" db="EMBL/GenBank/DDBJ databases">
        <authorList>
            <person name="de Groot N.N."/>
        </authorList>
    </citation>
    <scope>NUCLEOTIDE SEQUENCE [LARGE SCALE GENOMIC DNA]</scope>
    <source>
        <strain evidence="1 2">GAS232</strain>
    </source>
</reference>
<accession>A0A1G7FXG8</accession>
<sequence>MFHNRRASLTQHAAKMSVSVSPFGDARISRGERHSTSLSIALTHIATSIQWLSPMVGALVPEKALLMCCLASGIRALARRIAGFSTSQPTRDRAV</sequence>
<dbReference type="Proteomes" id="UP000182427">
    <property type="component" value="Chromosome I"/>
</dbReference>
<name>A0A1G7FXG8_9BACT</name>